<feature type="domain" description="4-oxalocrotonate tautomerase-like" evidence="3">
    <location>
        <begin position="10"/>
        <end position="60"/>
    </location>
</feature>
<accession>A0A515DDV3</accession>
<protein>
    <submittedName>
        <fullName evidence="4">4-oxalocrotonate tautomerase</fullName>
    </submittedName>
</protein>
<feature type="active site" description="Proton acceptor; via imino nitrogen" evidence="2">
    <location>
        <position position="10"/>
    </location>
</feature>
<dbReference type="KEGG" id="rhf:EUB48_15840"/>
<dbReference type="InterPro" id="IPR004370">
    <property type="entry name" value="4-OT-like_dom"/>
</dbReference>
<dbReference type="InterPro" id="IPR014347">
    <property type="entry name" value="Tautomerase/MIF_sf"/>
</dbReference>
<evidence type="ECO:0000313" key="4">
    <source>
        <dbReference type="EMBL" id="QDL38593.1"/>
    </source>
</evidence>
<dbReference type="GO" id="GO:0016862">
    <property type="term" value="F:intramolecular oxidoreductase activity, interconverting keto- and enol-groups"/>
    <property type="evidence" value="ECO:0007669"/>
    <property type="project" value="InterPro"/>
</dbReference>
<dbReference type="SUPFAM" id="SSF55331">
    <property type="entry name" value="Tautomerase/MIF"/>
    <property type="match status" value="1"/>
</dbReference>
<reference evidence="4 5" key="1">
    <citation type="submission" date="2019-01" db="EMBL/GenBank/DDBJ databases">
        <title>Genomic insights into a novel species Rhodoferax sp.</title>
        <authorList>
            <person name="Jin L."/>
        </authorList>
    </citation>
    <scope>NUCLEOTIDE SEQUENCE [LARGE SCALE GENOMIC DNA]</scope>
    <source>
        <strain evidence="4 5">CHu59-6-5</strain>
    </source>
</reference>
<dbReference type="InterPro" id="IPR017284">
    <property type="entry name" value="Tautomerase_PptA"/>
</dbReference>
<proteinExistence type="predicted"/>
<name>A0A515DDV3_9BURK</name>
<dbReference type="Gene3D" id="3.30.429.10">
    <property type="entry name" value="Macrophage Migration Inhibitory Factor"/>
    <property type="match status" value="1"/>
</dbReference>
<dbReference type="AlphaFoldDB" id="A0A515DDV3"/>
<sequence>MQYQKGENMPHIVIKMKPGRSDSLKTEIAQALAQALVSSAGVPEKAVSVAIEEVEADDWMTKVYEPEIAGKADTLVRKPSYGSLAK</sequence>
<organism evidence="4 5">
    <name type="scientific">Rhodoferax sediminis</name>
    <dbReference type="NCBI Taxonomy" id="2509614"/>
    <lineage>
        <taxon>Bacteria</taxon>
        <taxon>Pseudomonadati</taxon>
        <taxon>Pseudomonadota</taxon>
        <taxon>Betaproteobacteria</taxon>
        <taxon>Burkholderiales</taxon>
        <taxon>Comamonadaceae</taxon>
        <taxon>Rhodoferax</taxon>
    </lineage>
</organism>
<evidence type="ECO:0000256" key="1">
    <source>
        <dbReference type="ARBA" id="ARBA00023235"/>
    </source>
</evidence>
<keyword evidence="1" id="KW-0413">Isomerase</keyword>
<evidence type="ECO:0000256" key="2">
    <source>
        <dbReference type="PIRSR" id="PIRSR037799-1"/>
    </source>
</evidence>
<keyword evidence="5" id="KW-1185">Reference proteome</keyword>
<dbReference type="OrthoDB" id="8527422at2"/>
<dbReference type="PIRSF" id="PIRSF037799">
    <property type="entry name" value="Tautomer_YdcE_prd"/>
    <property type="match status" value="1"/>
</dbReference>
<dbReference type="Proteomes" id="UP000316798">
    <property type="component" value="Chromosome"/>
</dbReference>
<dbReference type="GO" id="GO:0005737">
    <property type="term" value="C:cytoplasm"/>
    <property type="evidence" value="ECO:0007669"/>
    <property type="project" value="InterPro"/>
</dbReference>
<evidence type="ECO:0000313" key="5">
    <source>
        <dbReference type="Proteomes" id="UP000316798"/>
    </source>
</evidence>
<dbReference type="Pfam" id="PF01361">
    <property type="entry name" value="Tautomerase"/>
    <property type="match status" value="1"/>
</dbReference>
<gene>
    <name evidence="4" type="ORF">EUB48_15840</name>
</gene>
<dbReference type="RefSeq" id="WP_142820033.1">
    <property type="nucleotide sequence ID" value="NZ_CP035503.1"/>
</dbReference>
<dbReference type="EMBL" id="CP035503">
    <property type="protein sequence ID" value="QDL38593.1"/>
    <property type="molecule type" value="Genomic_DNA"/>
</dbReference>
<evidence type="ECO:0000259" key="3">
    <source>
        <dbReference type="Pfam" id="PF01361"/>
    </source>
</evidence>